<dbReference type="Proteomes" id="UP001500668">
    <property type="component" value="Unassembled WGS sequence"/>
</dbReference>
<feature type="region of interest" description="Disordered" evidence="1">
    <location>
        <begin position="401"/>
        <end position="518"/>
    </location>
</feature>
<feature type="compositionally biased region" description="Low complexity" evidence="1">
    <location>
        <begin position="475"/>
        <end position="489"/>
    </location>
</feature>
<dbReference type="EMBL" id="BAAACA010000001">
    <property type="protein sequence ID" value="GAA0576268.1"/>
    <property type="molecule type" value="Genomic_DNA"/>
</dbReference>
<evidence type="ECO:0000313" key="3">
    <source>
        <dbReference type="Proteomes" id="UP001500668"/>
    </source>
</evidence>
<protein>
    <recommendedName>
        <fullName evidence="4">DUF4192 domain-containing protein</fullName>
    </recommendedName>
</protein>
<evidence type="ECO:0008006" key="4">
    <source>
        <dbReference type="Google" id="ProtNLM"/>
    </source>
</evidence>
<evidence type="ECO:0000256" key="1">
    <source>
        <dbReference type="SAM" id="MobiDB-lite"/>
    </source>
</evidence>
<dbReference type="Pfam" id="PF13830">
    <property type="entry name" value="DUF4192"/>
    <property type="match status" value="1"/>
</dbReference>
<name>A0ABP3PUU6_9ACTN</name>
<dbReference type="RefSeq" id="WP_344068264.1">
    <property type="nucleotide sequence ID" value="NZ_BAAACA010000001.1"/>
</dbReference>
<sequence>MNKHRESHGSHGLPDDDPQLTLRNPAELADALPYLMGFHPTDSIVMVALHGRRGRFGGRLRLGIPRAPGEWPHVAEQLAECLVTGSERRGPRPDGIIVFLCKDPGPIGEVTAGQVMEGLRPLAQLLRTACGALDVPVLEALCISDGRYWSYCCPDARCCPPEGNVLALPGTSVLAAAATFAGLQVRGSLREMEARLAPWRRPAAADQERVLAATEEVLVPRILDEEERLRVGRETLDLADRLMRRLCGAPPATGRTDGDALDDGLITHEEAAALLLGLQDRTTRDIAAEWMEGPDAAPALRLWRALARRCVGRYGEHAAVPLTLAGWVAWSTGDEPAARVALGLALRADPDYQFAQLLHQACNQGLDPEALRRCLREERREREQGGGGGAAPGSAADVTEPLAAAGPGLSGGDGVTGHRASGAAGPEKVVEAQPSAVLVPARRQGTRRRPPGRFTRNRQDRTAASAPANRRDEVPAAVVPEAVPEAVEAFEGDSSTAAPARRGARRAGRAGQRDGTGR</sequence>
<gene>
    <name evidence="2" type="ORF">GCM10010394_00930</name>
</gene>
<reference evidence="3" key="1">
    <citation type="journal article" date="2019" name="Int. J. Syst. Evol. Microbiol.">
        <title>The Global Catalogue of Microorganisms (GCM) 10K type strain sequencing project: providing services to taxonomists for standard genome sequencing and annotation.</title>
        <authorList>
            <consortium name="The Broad Institute Genomics Platform"/>
            <consortium name="The Broad Institute Genome Sequencing Center for Infectious Disease"/>
            <person name="Wu L."/>
            <person name="Ma J."/>
        </authorList>
    </citation>
    <scope>NUCLEOTIDE SEQUENCE [LARGE SCALE GENOMIC DNA]</scope>
    <source>
        <strain evidence="3">JCM 5067</strain>
    </source>
</reference>
<dbReference type="InterPro" id="IPR025447">
    <property type="entry name" value="DUF4192"/>
</dbReference>
<proteinExistence type="predicted"/>
<comment type="caution">
    <text evidence="2">The sequence shown here is derived from an EMBL/GenBank/DDBJ whole genome shotgun (WGS) entry which is preliminary data.</text>
</comment>
<evidence type="ECO:0000313" key="2">
    <source>
        <dbReference type="EMBL" id="GAA0576268.1"/>
    </source>
</evidence>
<accession>A0ABP3PUU6</accession>
<feature type="region of interest" description="Disordered" evidence="1">
    <location>
        <begin position="1"/>
        <end position="21"/>
    </location>
</feature>
<keyword evidence="3" id="KW-1185">Reference proteome</keyword>
<organism evidence="2 3">
    <name type="scientific">Streptomyces crystallinus</name>
    <dbReference type="NCBI Taxonomy" id="68191"/>
    <lineage>
        <taxon>Bacteria</taxon>
        <taxon>Bacillati</taxon>
        <taxon>Actinomycetota</taxon>
        <taxon>Actinomycetes</taxon>
        <taxon>Kitasatosporales</taxon>
        <taxon>Streptomycetaceae</taxon>
        <taxon>Streptomyces</taxon>
    </lineage>
</organism>